<keyword evidence="2" id="KW-0472">Membrane</keyword>
<dbReference type="KEGG" id="bgt:106072836"/>
<comment type="similarity">
    <text evidence="1">Belongs to the UPF0489 family.</text>
</comment>
<accession>A0A2C9KM93</accession>
<organism evidence="3 4">
    <name type="scientific">Biomphalaria glabrata</name>
    <name type="common">Bloodfluke planorb</name>
    <name type="synonym">Freshwater snail</name>
    <dbReference type="NCBI Taxonomy" id="6526"/>
    <lineage>
        <taxon>Eukaryota</taxon>
        <taxon>Metazoa</taxon>
        <taxon>Spiralia</taxon>
        <taxon>Lophotrochozoa</taxon>
        <taxon>Mollusca</taxon>
        <taxon>Gastropoda</taxon>
        <taxon>Heterobranchia</taxon>
        <taxon>Euthyneura</taxon>
        <taxon>Panpulmonata</taxon>
        <taxon>Hygrophila</taxon>
        <taxon>Lymnaeoidea</taxon>
        <taxon>Planorbidae</taxon>
        <taxon>Biomphalaria</taxon>
    </lineage>
</organism>
<dbReference type="Proteomes" id="UP000076420">
    <property type="component" value="Unassembled WGS sequence"/>
</dbReference>
<proteinExistence type="inferred from homology"/>
<dbReference type="VEuPathDB" id="VectorBase:BGLB021276"/>
<dbReference type="EnsemblMetazoa" id="BGLB021276-RA">
    <property type="protein sequence ID" value="BGLB021276-PA"/>
    <property type="gene ID" value="BGLB021276"/>
</dbReference>
<dbReference type="AlphaFoldDB" id="A0A2C9KM93"/>
<dbReference type="PANTHER" id="PTHR13225:SF3">
    <property type="entry name" value="UPF0489 PROTEIN C5ORF22"/>
    <property type="match status" value="1"/>
</dbReference>
<protein>
    <submittedName>
        <fullName evidence="3">Uncharacterized protein</fullName>
    </submittedName>
</protein>
<name>A0A2C9KM93_BIOGL</name>
<evidence type="ECO:0000313" key="4">
    <source>
        <dbReference type="Proteomes" id="UP000076420"/>
    </source>
</evidence>
<keyword evidence="2" id="KW-0812">Transmembrane</keyword>
<gene>
    <name evidence="3" type="primary">106072836</name>
</gene>
<evidence type="ECO:0000313" key="3">
    <source>
        <dbReference type="EnsemblMetazoa" id="BGLB021276-PA"/>
    </source>
</evidence>
<dbReference type="InterPro" id="IPR024131">
    <property type="entry name" value="UPF0489"/>
</dbReference>
<evidence type="ECO:0000256" key="1">
    <source>
        <dbReference type="ARBA" id="ARBA00007099"/>
    </source>
</evidence>
<evidence type="ECO:0000256" key="2">
    <source>
        <dbReference type="SAM" id="Phobius"/>
    </source>
</evidence>
<dbReference type="VEuPathDB" id="VectorBase:BGLAX_031973"/>
<reference evidence="3" key="1">
    <citation type="submission" date="2020-05" db="UniProtKB">
        <authorList>
            <consortium name="EnsemblMetazoa"/>
        </authorList>
    </citation>
    <scope>IDENTIFICATION</scope>
    <source>
        <strain evidence="3">BB02</strain>
    </source>
</reference>
<sequence>MIFIKKWQLFVKWLLFLITIFLLWQIVQHFLKIASGNSYNSYSQNDKVDLDHWGLNNADFEWLPNIMKSKSDELPIVVVEEHYEVLKYWFQAAEIGLISKSRNILIHIDSHVDGAIPYDTEHIPWFRFPVNRKEVHNMMQRNDMFIVAATLTGLVDHVVWVWPGWDATNHESDWSHIIFDIQFGYLKVKGDPGIDIYKNDLCACWKVLNDSLKTRIDTSKKETWSCHRRNFTEIEAQDGPMISYNECMIQATAVFEVMSETKASTQLLKMYPAFVSAGVILDIDEDFFGCWSDMFAFQKLGTLQKSIDLLSELVADVLCAESVIDEQTADKFYTSLVNLVIVLKSQSCDLSTAYTNKLGKPCKKNIEINNFLIESIPMLIGFLSDQGEGHLLCHEEPKLQGLSLQSMVQLLFNFSIKELQILSDIGICFQVSPSSVYFENNGNLHVCHGENTPERSEVSFHYPSTTEIFSQNVTLRRILSSVFRKPDIITLCRSVRDGYTPKQLHTVIEKNILKTISNAYRSADIEKVHFDNNLLGGRTGWHQRKRDWVDKLLEYISIDYVDKHNI</sequence>
<dbReference type="OrthoDB" id="418142at2759"/>
<dbReference type="PANTHER" id="PTHR13225">
    <property type="entry name" value="MISEXPRESSION SUPPRESSOR OF RAS 6"/>
    <property type="match status" value="1"/>
</dbReference>
<dbReference type="Pfam" id="PF12640">
    <property type="entry name" value="UPF0489"/>
    <property type="match status" value="1"/>
</dbReference>
<feature type="transmembrane region" description="Helical" evidence="2">
    <location>
        <begin position="9"/>
        <end position="27"/>
    </location>
</feature>
<keyword evidence="2" id="KW-1133">Transmembrane helix</keyword>